<evidence type="ECO:0000256" key="1">
    <source>
        <dbReference type="SAM" id="Coils"/>
    </source>
</evidence>
<keyword evidence="1" id="KW-0175">Coiled coil</keyword>
<dbReference type="OrthoDB" id="10647562at2759"/>
<comment type="caution">
    <text evidence="2">The sequence shown here is derived from an EMBL/GenBank/DDBJ whole genome shotgun (WGS) entry which is preliminary data.</text>
</comment>
<protein>
    <submittedName>
        <fullName evidence="2">Uncharacterized protein</fullName>
    </submittedName>
</protein>
<sequence length="248" mass="29554">MRWWKHCDELLMMRLEREATTASDEVRVMMRTYKKQVADRTAAIDFLQCEAKYINGQIKDIDEKKLAEERTAKGKLKLKVRELEKVHRGVEKLQLKTQLLPTEEVVLKQTLDNKANASQTLTMQLKAMNAELLRLEAELKDKMKKARNKLILKKRTFQEITDQCEKYQALITHPPTVDAGEQRKRDALQSRLEQARRDQVSYGQQLEIIQGELHRLDRTYNRRYQTLHKIDFKLRNETYVRRLLERKF</sequence>
<organism evidence="2 3">
    <name type="scientific">Hypsibius exemplaris</name>
    <name type="common">Freshwater tardigrade</name>
    <dbReference type="NCBI Taxonomy" id="2072580"/>
    <lineage>
        <taxon>Eukaryota</taxon>
        <taxon>Metazoa</taxon>
        <taxon>Ecdysozoa</taxon>
        <taxon>Tardigrada</taxon>
        <taxon>Eutardigrada</taxon>
        <taxon>Parachela</taxon>
        <taxon>Hypsibioidea</taxon>
        <taxon>Hypsibiidae</taxon>
        <taxon>Hypsibius</taxon>
    </lineage>
</organism>
<evidence type="ECO:0000313" key="3">
    <source>
        <dbReference type="Proteomes" id="UP000192578"/>
    </source>
</evidence>
<dbReference type="AlphaFoldDB" id="A0A9X6NJF4"/>
<dbReference type="Proteomes" id="UP000192578">
    <property type="component" value="Unassembled WGS sequence"/>
</dbReference>
<evidence type="ECO:0000313" key="2">
    <source>
        <dbReference type="EMBL" id="OWA54977.1"/>
    </source>
</evidence>
<keyword evidence="3" id="KW-1185">Reference proteome</keyword>
<name>A0A9X6NJF4_HYPEX</name>
<reference evidence="3" key="1">
    <citation type="submission" date="2017-01" db="EMBL/GenBank/DDBJ databases">
        <title>Comparative genomics of anhydrobiosis in the tardigrade Hypsibius dujardini.</title>
        <authorList>
            <person name="Yoshida Y."/>
            <person name="Koutsovoulos G."/>
            <person name="Laetsch D."/>
            <person name="Stevens L."/>
            <person name="Kumar S."/>
            <person name="Horikawa D."/>
            <person name="Ishino K."/>
            <person name="Komine S."/>
            <person name="Tomita M."/>
            <person name="Blaxter M."/>
            <person name="Arakawa K."/>
        </authorList>
    </citation>
    <scope>NUCLEOTIDE SEQUENCE [LARGE SCALE GENOMIC DNA]</scope>
    <source>
        <strain evidence="3">Z151</strain>
    </source>
</reference>
<accession>A0A9X6NJF4</accession>
<gene>
    <name evidence="2" type="ORF">BV898_19364</name>
</gene>
<proteinExistence type="predicted"/>
<feature type="coiled-coil region" evidence="1">
    <location>
        <begin position="118"/>
        <end position="156"/>
    </location>
</feature>
<dbReference type="EMBL" id="MTYJ01000497">
    <property type="protein sequence ID" value="OWA54977.1"/>
    <property type="molecule type" value="Genomic_DNA"/>
</dbReference>